<feature type="domain" description="ABC-type transport auxiliary lipoprotein component" evidence="2">
    <location>
        <begin position="48"/>
        <end position="172"/>
    </location>
</feature>
<dbReference type="Proteomes" id="UP000254927">
    <property type="component" value="Unassembled WGS sequence"/>
</dbReference>
<feature type="signal peptide" evidence="1">
    <location>
        <begin position="1"/>
        <end position="18"/>
    </location>
</feature>
<evidence type="ECO:0000259" key="2">
    <source>
        <dbReference type="Pfam" id="PF03886"/>
    </source>
</evidence>
<feature type="chain" id="PRO_5016838184" evidence="1">
    <location>
        <begin position="19"/>
        <end position="175"/>
    </location>
</feature>
<dbReference type="RefSeq" id="WP_049253830.1">
    <property type="nucleotide sequence ID" value="NZ_CP031252.1"/>
</dbReference>
<evidence type="ECO:0000313" key="4">
    <source>
        <dbReference type="Proteomes" id="UP000254927"/>
    </source>
</evidence>
<keyword evidence="3" id="KW-0449">Lipoprotein</keyword>
<organism evidence="3 4">
    <name type="scientific">Neisseria elongata</name>
    <dbReference type="NCBI Taxonomy" id="495"/>
    <lineage>
        <taxon>Bacteria</taxon>
        <taxon>Pseudomonadati</taxon>
        <taxon>Pseudomonadota</taxon>
        <taxon>Betaproteobacteria</taxon>
        <taxon>Neisseriales</taxon>
        <taxon>Neisseriaceae</taxon>
        <taxon>Neisseria</taxon>
    </lineage>
</organism>
<gene>
    <name evidence="3" type="ORF">NCTC10660_00967</name>
</gene>
<reference evidence="3 4" key="1">
    <citation type="submission" date="2018-06" db="EMBL/GenBank/DDBJ databases">
        <authorList>
            <consortium name="Pathogen Informatics"/>
            <person name="Doyle S."/>
        </authorList>
    </citation>
    <scope>NUCLEOTIDE SEQUENCE [LARGE SCALE GENOMIC DNA]</scope>
    <source>
        <strain evidence="3 4">NCTC10660</strain>
    </source>
</reference>
<dbReference type="SUPFAM" id="SSF159594">
    <property type="entry name" value="XCC0632-like"/>
    <property type="match status" value="1"/>
</dbReference>
<sequence>MKKLLLPLAAAFLLAACATPQTHYFTLPDSTFQMPEHTRGKTETALRVVPAEPLNRGGLAYRSDAFRLDYARNHLWAQPLDQAAAARFANEFNRMDTGRYFVPAHQSKAAQSATIYLEAFQGSYLGSTLVEGYIRSDSGSRRFRAETPQHGDGYEAMLESLSQGVSAAAAQIYGR</sequence>
<dbReference type="Pfam" id="PF03886">
    <property type="entry name" value="ABC_trans_aux"/>
    <property type="match status" value="1"/>
</dbReference>
<evidence type="ECO:0000313" key="3">
    <source>
        <dbReference type="EMBL" id="STZ67484.1"/>
    </source>
</evidence>
<accession>A0A378TYJ6</accession>
<dbReference type="AlphaFoldDB" id="A0A378TYJ6"/>
<dbReference type="EMBL" id="UGQW01000002">
    <property type="protein sequence ID" value="STZ67484.1"/>
    <property type="molecule type" value="Genomic_DNA"/>
</dbReference>
<dbReference type="GeneID" id="93351963"/>
<dbReference type="InterPro" id="IPR005586">
    <property type="entry name" value="ABC_trans_aux"/>
</dbReference>
<evidence type="ECO:0000256" key="1">
    <source>
        <dbReference type="SAM" id="SignalP"/>
    </source>
</evidence>
<dbReference type="Gene3D" id="3.40.50.10610">
    <property type="entry name" value="ABC-type transport auxiliary lipoprotein component"/>
    <property type="match status" value="1"/>
</dbReference>
<name>A0A378TYJ6_NEIEL</name>
<protein>
    <submittedName>
        <fullName evidence="3">Lipoprotein</fullName>
    </submittedName>
</protein>
<dbReference type="PROSITE" id="PS51257">
    <property type="entry name" value="PROKAR_LIPOPROTEIN"/>
    <property type="match status" value="1"/>
</dbReference>
<keyword evidence="1" id="KW-0732">Signal</keyword>
<proteinExistence type="predicted"/>